<gene>
    <name evidence="2" type="ORF">FTV88_0641</name>
</gene>
<dbReference type="OrthoDB" id="2083622at2"/>
<dbReference type="Proteomes" id="UP000366051">
    <property type="component" value="Chromosome"/>
</dbReference>
<evidence type="ECO:0000313" key="2">
    <source>
        <dbReference type="EMBL" id="QGG46820.1"/>
    </source>
</evidence>
<dbReference type="Gene3D" id="2.130.10.10">
    <property type="entry name" value="YVTN repeat-like/Quinoprotein amine dehydrogenase"/>
    <property type="match status" value="1"/>
</dbReference>
<evidence type="ECO:0008006" key="4">
    <source>
        <dbReference type="Google" id="ProtNLM"/>
    </source>
</evidence>
<dbReference type="RefSeq" id="WP_153724320.1">
    <property type="nucleotide sequence ID" value="NZ_CP045875.1"/>
</dbReference>
<evidence type="ECO:0000256" key="1">
    <source>
        <dbReference type="SAM" id="Phobius"/>
    </source>
</evidence>
<name>A0A5Q2N3B4_9FIRM</name>
<evidence type="ECO:0000313" key="3">
    <source>
        <dbReference type="Proteomes" id="UP000366051"/>
    </source>
</evidence>
<keyword evidence="1" id="KW-0472">Membrane</keyword>
<organism evidence="2 3">
    <name type="scientific">Heliorestis convoluta</name>
    <dbReference type="NCBI Taxonomy" id="356322"/>
    <lineage>
        <taxon>Bacteria</taxon>
        <taxon>Bacillati</taxon>
        <taxon>Bacillota</taxon>
        <taxon>Clostridia</taxon>
        <taxon>Eubacteriales</taxon>
        <taxon>Heliobacteriaceae</taxon>
        <taxon>Heliorestis</taxon>
    </lineage>
</organism>
<protein>
    <recommendedName>
        <fullName evidence="4">WD40 repeat domain-containing protein</fullName>
    </recommendedName>
</protein>
<dbReference type="AlphaFoldDB" id="A0A5Q2N3B4"/>
<proteinExistence type="predicted"/>
<keyword evidence="1" id="KW-0812">Transmembrane</keyword>
<keyword evidence="3" id="KW-1185">Reference proteome</keyword>
<reference evidence="3" key="1">
    <citation type="submission" date="2019-11" db="EMBL/GenBank/DDBJ databases">
        <title>Genome sequence of Heliorestis convoluta strain HH, an alkaliphilic and minimalistic phototrophic bacterium from a soda lake in Egypt.</title>
        <authorList>
            <person name="Dewey E.D."/>
            <person name="Stokes L.M."/>
            <person name="Burchell B.M."/>
            <person name="Shaffer K.N."/>
            <person name="Huntington A.M."/>
            <person name="Baker J.M."/>
            <person name="Nadendla S."/>
            <person name="Giglio M.G."/>
            <person name="Touchman J.W."/>
            <person name="Blankenship R.E."/>
            <person name="Madigan M.T."/>
            <person name="Sattley W.M."/>
        </authorList>
    </citation>
    <scope>NUCLEOTIDE SEQUENCE [LARGE SCALE GENOMIC DNA]</scope>
    <source>
        <strain evidence="3">HH</strain>
    </source>
</reference>
<dbReference type="InterPro" id="IPR015943">
    <property type="entry name" value="WD40/YVTN_repeat-like_dom_sf"/>
</dbReference>
<dbReference type="EMBL" id="CP045875">
    <property type="protein sequence ID" value="QGG46820.1"/>
    <property type="molecule type" value="Genomic_DNA"/>
</dbReference>
<dbReference type="SUPFAM" id="SSF101898">
    <property type="entry name" value="NHL repeat"/>
    <property type="match status" value="1"/>
</dbReference>
<keyword evidence="1" id="KW-1133">Transmembrane helix</keyword>
<feature type="transmembrane region" description="Helical" evidence="1">
    <location>
        <begin position="60"/>
        <end position="83"/>
    </location>
</feature>
<dbReference type="KEGG" id="hcv:FTV88_0641"/>
<sequence>MDKRSDLSTDQEDYLFDTPIEREFKPSQKRIVSVSGYKPVEPTLPPYKYRKKRKGPWNKVLVATITVSIFFAGAIAFSSYAGIISFSAKPFVESNLFAGDDSVEKDAYIIDRTEDLFVADSIAGASNTSHLVAHKWEQGLLLEQTWTISEIPGYEASEEGEAPKEIKRSIQIIPLLSGDFLAVSQEEGILKGIDMTGAIVWSKGPEEWGVSGDRVLRKWTSLARSENGRVAAFTEGIESVVWWSNLQRPFEEHPLPEEGSAIILGVTANNEFIRWHESGFGFEIVNKYGDMVKEIATDTTYYTPIAIQPLLQKRLLAATLEGLVYVVGTEGQIEREVGKLPLERGIIQALAVDLEGYIFLGTERELIVWSSRGKEVYAMPFENSVASLAFLEKGKLLVGDRKGQVHVFTAKEPQSL</sequence>
<accession>A0A5Q2N3B4</accession>